<dbReference type="Pfam" id="PF01177">
    <property type="entry name" value="Asp_Glu_race"/>
    <property type="match status" value="1"/>
</dbReference>
<organism evidence="2 3">
    <name type="scientific">Paenirhodobacter populi</name>
    <dbReference type="NCBI Taxonomy" id="2306993"/>
    <lineage>
        <taxon>Bacteria</taxon>
        <taxon>Pseudomonadati</taxon>
        <taxon>Pseudomonadota</taxon>
        <taxon>Alphaproteobacteria</taxon>
        <taxon>Rhodobacterales</taxon>
        <taxon>Rhodobacter group</taxon>
        <taxon>Paenirhodobacter</taxon>
    </lineage>
</organism>
<dbReference type="PANTHER" id="PTHR28047">
    <property type="entry name" value="PROTEIN DCG1"/>
    <property type="match status" value="1"/>
</dbReference>
<keyword evidence="3" id="KW-1185">Reference proteome</keyword>
<comment type="similarity">
    <text evidence="1">Belongs to the HyuE racemase family.</text>
</comment>
<evidence type="ECO:0000313" key="2">
    <source>
        <dbReference type="EMBL" id="RWR04849.1"/>
    </source>
</evidence>
<evidence type="ECO:0000256" key="1">
    <source>
        <dbReference type="ARBA" id="ARBA00038414"/>
    </source>
</evidence>
<dbReference type="EMBL" id="SAUW01000044">
    <property type="protein sequence ID" value="RWR04849.1"/>
    <property type="molecule type" value="Genomic_DNA"/>
</dbReference>
<gene>
    <name evidence="2" type="ORF">D2T33_20600</name>
</gene>
<dbReference type="InterPro" id="IPR015942">
    <property type="entry name" value="Asp/Glu/hydantoin_racemase"/>
</dbReference>
<dbReference type="Gene3D" id="3.40.50.12500">
    <property type="match status" value="1"/>
</dbReference>
<reference evidence="2 3" key="1">
    <citation type="submission" date="2019-01" db="EMBL/GenBank/DDBJ databases">
        <title>Sinorhodobacter populi sp. nov. isolated from the symptomatic bark tissue of Populus euramericana canker.</title>
        <authorList>
            <person name="Xu G."/>
        </authorList>
    </citation>
    <scope>NUCLEOTIDE SEQUENCE [LARGE SCALE GENOMIC DNA]</scope>
    <source>
        <strain evidence="2 3">2D-5</strain>
    </source>
</reference>
<dbReference type="Proteomes" id="UP000285710">
    <property type="component" value="Unassembled WGS sequence"/>
</dbReference>
<reference evidence="2 3" key="2">
    <citation type="submission" date="2019-01" db="EMBL/GenBank/DDBJ databases">
        <authorList>
            <person name="Li Y."/>
        </authorList>
    </citation>
    <scope>NUCLEOTIDE SEQUENCE [LARGE SCALE GENOMIC DNA]</scope>
    <source>
        <strain evidence="2 3">2D-5</strain>
    </source>
</reference>
<dbReference type="PANTHER" id="PTHR28047:SF5">
    <property type="entry name" value="PROTEIN DCG1"/>
    <property type="match status" value="1"/>
</dbReference>
<name>A0A443IK73_9RHOB</name>
<protein>
    <submittedName>
        <fullName evidence="2">Asp/Glu racemase</fullName>
    </submittedName>
</protein>
<dbReference type="InterPro" id="IPR052186">
    <property type="entry name" value="Hydantoin_racemase-like"/>
</dbReference>
<proteinExistence type="inferred from homology"/>
<dbReference type="AlphaFoldDB" id="A0A443IK73"/>
<sequence>MSVAASDRISPAKRGTALTRRLLIVNPNGNPVVNGLLHQVARQVVPEDIEVQVLNPAGSPLSIETPTHRAVAEPLAVDLLIGNPGFDAYVMACFDDIALEAGRRLLDAPVVGAVEAAVAFARLRADRFAVVTTVETAVPGIRRVLSALGAEDQCAVLAAGMGVAAAAAGSGAADRQLDAAIARARDRDGAGVIILGSAGLAGRAQELEHRHGLPVIDAMEAAIRLALASARQCGIDQAG</sequence>
<comment type="caution">
    <text evidence="2">The sequence shown here is derived from an EMBL/GenBank/DDBJ whole genome shotgun (WGS) entry which is preliminary data.</text>
</comment>
<dbReference type="GO" id="GO:0047661">
    <property type="term" value="F:amino-acid racemase activity"/>
    <property type="evidence" value="ECO:0007669"/>
    <property type="project" value="InterPro"/>
</dbReference>
<evidence type="ECO:0000313" key="3">
    <source>
        <dbReference type="Proteomes" id="UP000285710"/>
    </source>
</evidence>
<dbReference type="RefSeq" id="WP_128271008.1">
    <property type="nucleotide sequence ID" value="NZ_SAUW01000044.1"/>
</dbReference>
<dbReference type="InterPro" id="IPR053714">
    <property type="entry name" value="Iso_Racemase_Enz_sf"/>
</dbReference>
<accession>A0A443IK73</accession>